<reference evidence="2" key="1">
    <citation type="journal article" date="2014" name="Genome Biol. Evol.">
        <title>Pangenome evidence for extensive interdomain horizontal transfer affecting lineage core and shell genes in uncultured planktonic thaumarchaeota and euryarchaeota.</title>
        <authorList>
            <person name="Deschamps P."/>
            <person name="Zivanovic Y."/>
            <person name="Moreira D."/>
            <person name="Rodriguez-Valera F."/>
            <person name="Lopez-Garcia P."/>
        </authorList>
    </citation>
    <scope>NUCLEOTIDE SEQUENCE</scope>
</reference>
<accession>A0A075GES3</accession>
<dbReference type="AlphaFoldDB" id="A0A075GES3"/>
<dbReference type="InterPro" id="IPR019627">
    <property type="entry name" value="YAcAr"/>
</dbReference>
<proteinExistence type="predicted"/>
<dbReference type="EMBL" id="KF900644">
    <property type="protein sequence ID" value="AIF02234.1"/>
    <property type="molecule type" value="Genomic_DNA"/>
</dbReference>
<protein>
    <recommendedName>
        <fullName evidence="1">YspA cpYpsA-related SLOG domain-containing protein</fullName>
    </recommendedName>
</protein>
<evidence type="ECO:0000313" key="2">
    <source>
        <dbReference type="EMBL" id="AIF02234.1"/>
    </source>
</evidence>
<sequence length="148" mass="15953">MRGGGSEVLGRLGGKDLNEDGRVVNLAIVGSSRFYDFSIVEEAIDDWSELEAHPDLVIVGGASGVDYLAERWADNNNVPIAVFSEAWSAPREGLEDTGRGEAPTSLTHKILESATHILAFPSPTSKWTRVIIELARNQGIPLVVIEVA</sequence>
<evidence type="ECO:0000259" key="1">
    <source>
        <dbReference type="Pfam" id="PF10686"/>
    </source>
</evidence>
<dbReference type="Pfam" id="PF10686">
    <property type="entry name" value="YAcAr"/>
    <property type="match status" value="1"/>
</dbReference>
<name>A0A075GES3_9EURY</name>
<feature type="domain" description="YspA cpYpsA-related SLOG" evidence="1">
    <location>
        <begin position="26"/>
        <end position="87"/>
    </location>
</feature>
<organism evidence="2">
    <name type="scientific">uncultured marine group II/III euryarchaeote KM3_155_G07</name>
    <dbReference type="NCBI Taxonomy" id="1457898"/>
    <lineage>
        <taxon>Archaea</taxon>
        <taxon>Methanobacteriati</taxon>
        <taxon>Methanobacteriota</taxon>
        <taxon>environmental samples</taxon>
    </lineage>
</organism>